<dbReference type="EMBL" id="KV442017">
    <property type="protein sequence ID" value="OAQ34357.1"/>
    <property type="molecule type" value="Genomic_DNA"/>
</dbReference>
<keyword evidence="2" id="KW-1185">Reference proteome</keyword>
<name>A0A197K9I5_9FUNG</name>
<dbReference type="Gene3D" id="3.80.10.10">
    <property type="entry name" value="Ribonuclease Inhibitor"/>
    <property type="match status" value="1"/>
</dbReference>
<dbReference type="SUPFAM" id="SSF52047">
    <property type="entry name" value="RNI-like"/>
    <property type="match status" value="1"/>
</dbReference>
<dbReference type="InterPro" id="IPR032675">
    <property type="entry name" value="LRR_dom_sf"/>
</dbReference>
<evidence type="ECO:0000313" key="1">
    <source>
        <dbReference type="EMBL" id="OAQ34357.1"/>
    </source>
</evidence>
<evidence type="ECO:0000313" key="2">
    <source>
        <dbReference type="Proteomes" id="UP000078512"/>
    </source>
</evidence>
<organism evidence="1 2">
    <name type="scientific">Linnemannia elongata AG-77</name>
    <dbReference type="NCBI Taxonomy" id="1314771"/>
    <lineage>
        <taxon>Eukaryota</taxon>
        <taxon>Fungi</taxon>
        <taxon>Fungi incertae sedis</taxon>
        <taxon>Mucoromycota</taxon>
        <taxon>Mortierellomycotina</taxon>
        <taxon>Mortierellomycetes</taxon>
        <taxon>Mortierellales</taxon>
        <taxon>Mortierellaceae</taxon>
        <taxon>Linnemannia</taxon>
    </lineage>
</organism>
<evidence type="ECO:0008006" key="3">
    <source>
        <dbReference type="Google" id="ProtNLM"/>
    </source>
</evidence>
<protein>
    <recommendedName>
        <fullName evidence="3">F-box domain-containing protein</fullName>
    </recommendedName>
</protein>
<reference evidence="1 2" key="1">
    <citation type="submission" date="2016-05" db="EMBL/GenBank/DDBJ databases">
        <title>Genome sequencing reveals origins of a unique bacterial endosymbiosis in the earliest lineages of terrestrial Fungi.</title>
        <authorList>
            <consortium name="DOE Joint Genome Institute"/>
            <person name="Uehling J."/>
            <person name="Gryganskyi A."/>
            <person name="Hameed K."/>
            <person name="Tschaplinski T."/>
            <person name="Misztal P."/>
            <person name="Wu S."/>
            <person name="Desiro A."/>
            <person name="Vande Pol N."/>
            <person name="Du Z.-Y."/>
            <person name="Zienkiewicz A."/>
            <person name="Zienkiewicz K."/>
            <person name="Morin E."/>
            <person name="Tisserant E."/>
            <person name="Splivallo R."/>
            <person name="Hainaut M."/>
            <person name="Henrissat B."/>
            <person name="Ohm R."/>
            <person name="Kuo A."/>
            <person name="Yan J."/>
            <person name="Lipzen A."/>
            <person name="Nolan M."/>
            <person name="Labutti K."/>
            <person name="Barry K."/>
            <person name="Goldstein A."/>
            <person name="Labbe J."/>
            <person name="Schadt C."/>
            <person name="Tuskan G."/>
            <person name="Grigoriev I."/>
            <person name="Martin F."/>
            <person name="Vilgalys R."/>
            <person name="Bonito G."/>
        </authorList>
    </citation>
    <scope>NUCLEOTIDE SEQUENCE [LARGE SCALE GENOMIC DNA]</scope>
    <source>
        <strain evidence="1 2">AG-77</strain>
    </source>
</reference>
<dbReference type="OrthoDB" id="2384330at2759"/>
<sequence>MSVHPLDLPEVLAVVGNFLPLWEQEYDPVHNRYTTCFNLATLRACIMVSKLWHQTLLPILWTIYDYRVITDAPSKELVTRLFSLHFLVELTIDTCTTTTFQGSEWHPPSPLKALVRANPGLRKLDWRGRSKSVSFDLEVVDGLENLEDLRLAQWGFTSGRLPRLLRKLARTLETLHLSSIHGITSGELMAPPPFLGLDTDRNRIQTNATTTQHGDYLKMERLETIVVGSRVLISDFPAELVRCCPALRELTVNIFFCPSNYYNPLADSVRIYCPKLHSLTLDPQCTIRGCVLDLVKNTSTGGLRKLHFGPAGDGDSSLILDVLRLHATTLEDLRLSSSDSADFQLYARLFTECPNLKAVTLLFHVECGTGPIFLGTLLASHPSWVCQNLERLEIGPCMSPRPEAALEEADLVEARILSLWPPGPVFHVGGTLRTMNPERQEKIAGRMGKIVMQQLFEKVETLKNFTVDGCVFTSAPR</sequence>
<accession>A0A197K9I5</accession>
<dbReference type="AlphaFoldDB" id="A0A197K9I5"/>
<gene>
    <name evidence="1" type="ORF">K457DRAFT_14194</name>
</gene>
<proteinExistence type="predicted"/>
<dbReference type="Proteomes" id="UP000078512">
    <property type="component" value="Unassembled WGS sequence"/>
</dbReference>